<dbReference type="SUPFAM" id="SSF53187">
    <property type="entry name" value="Zn-dependent exopeptidases"/>
    <property type="match status" value="1"/>
</dbReference>
<evidence type="ECO:0000256" key="3">
    <source>
        <dbReference type="ARBA" id="ARBA00010918"/>
    </source>
</evidence>
<accession>A0A8K0GK90</accession>
<proteinExistence type="inferred from homology"/>
<dbReference type="OrthoDB" id="76293at2759"/>
<evidence type="ECO:0000313" key="19">
    <source>
        <dbReference type="EMBL" id="KAF2903089.1"/>
    </source>
</evidence>
<dbReference type="Pfam" id="PF22249">
    <property type="entry name" value="ERMP1-TM"/>
    <property type="match status" value="1"/>
</dbReference>
<dbReference type="InterPro" id="IPR053974">
    <property type="entry name" value="ERMP1_1-A_TM"/>
</dbReference>
<keyword evidence="8" id="KW-0256">Endoplasmic reticulum</keyword>
<dbReference type="Gene3D" id="3.40.630.10">
    <property type="entry name" value="Zn peptidases"/>
    <property type="match status" value="1"/>
</dbReference>
<feature type="transmembrane region" description="Helical" evidence="15">
    <location>
        <begin position="36"/>
        <end position="55"/>
    </location>
</feature>
<gene>
    <name evidence="19" type="ORF">ILUMI_03105</name>
</gene>
<dbReference type="InterPro" id="IPR045175">
    <property type="entry name" value="M28_fam"/>
</dbReference>
<comment type="cofactor">
    <cofactor evidence="1">
        <name>Zn(2+)</name>
        <dbReference type="ChEBI" id="CHEBI:29105"/>
    </cofactor>
</comment>
<evidence type="ECO:0000256" key="2">
    <source>
        <dbReference type="ARBA" id="ARBA00004477"/>
    </source>
</evidence>
<feature type="transmembrane region" description="Helical" evidence="15">
    <location>
        <begin position="619"/>
        <end position="641"/>
    </location>
</feature>
<evidence type="ECO:0000256" key="1">
    <source>
        <dbReference type="ARBA" id="ARBA00001947"/>
    </source>
</evidence>
<dbReference type="Pfam" id="PF22248">
    <property type="entry name" value="ERMP1_C"/>
    <property type="match status" value="1"/>
</dbReference>
<evidence type="ECO:0000256" key="7">
    <source>
        <dbReference type="ARBA" id="ARBA00022801"/>
    </source>
</evidence>
<sequence length="880" mass="100156">MRKRYEIQGAETDTLIDELDEYEYSKRRNIHSVSPTTSLFFILLLLGLFGIAILLNETLPTPLKLSDEKNYPNAFITERAQHDLKVLTSFGPRTTGSYENEALAVDFFKREVAYIQQQANVNQKIEMDIQTVSGSYFLDFKPYGTVSAYGNVQNVIIKLYSKNNSKHSLLVNSHFDSVPGSPGGGDAGFMCVLMLEILRKLSRMPERPEHNIIFLFNGAEETPLQGSHGFITQHKWAKEVDVLINLDSGGAGGKEILMQAGPGQPWLLKYYHKIPHPYAQVAAEELFQSGIIPSDTDFRIFRDFGNMIGLDFVLYKDGYRYHTTHDRFSNIELGSYQHTGDNMLSLVYNLANAPELYNPQEQSKQNFVFYDFFELFLISYSERMAVMMHIGISLISLVISIKSFCDFGLGLSLSSLKYVGLTFGAMVLSWIISGLVALGIAKIIDILKYNMTWYSHPWIILGLYIAPIVCCCCSLTMILNNFYKKSNLSISAQTQIQLHSERLLWTIILLIGTYFSIRSVYLIFILLVFHVIAAGLIQILSLQHSVKEWKIIYVFVMLLPTLNFMKLAQQTFVAFVPICGRMGSYKNPEMIIALLSLIFTILIISSFIPLLTLTRKPSVVLQVLLGIAIVSFVIIFTPLAFQYSGDPESPRPQRFWIYHTSRVFRNETNDIYKKDSGYFIFNMDRNSPHSVKNYVKGLSRMKPITEDCKRSLFCGISVLSPKVIPFLHESTLIPAEQPIIHEPISLKLNSKTSITNSITQFSFTATGPSQFTLYISAKPGAKLIRMNLVPELPSNPVIWNGRPLYVVLYTWGKEKTPLNVTLDFEIPPDWNSSIFDIALMGNFKDERTYVKTPHFAQFLREFPDWTDVIAWIGVYESWVY</sequence>
<dbReference type="PANTHER" id="PTHR12147">
    <property type="entry name" value="METALLOPEPTIDASE M28 FAMILY MEMBER"/>
    <property type="match status" value="1"/>
</dbReference>
<evidence type="ECO:0000256" key="14">
    <source>
        <dbReference type="ARBA" id="ARBA00078796"/>
    </source>
</evidence>
<evidence type="ECO:0000256" key="12">
    <source>
        <dbReference type="ARBA" id="ARBA00023136"/>
    </source>
</evidence>
<keyword evidence="4" id="KW-0645">Protease</keyword>
<evidence type="ECO:0000256" key="8">
    <source>
        <dbReference type="ARBA" id="ARBA00022824"/>
    </source>
</evidence>
<feature type="transmembrane region" description="Helical" evidence="15">
    <location>
        <begin position="500"/>
        <end position="517"/>
    </location>
</feature>
<comment type="subcellular location">
    <subcellularLocation>
        <location evidence="2">Endoplasmic reticulum membrane</location>
        <topology evidence="2">Multi-pass membrane protein</topology>
    </subcellularLocation>
</comment>
<keyword evidence="6" id="KW-0479">Metal-binding</keyword>
<keyword evidence="12 15" id="KW-0472">Membrane</keyword>
<comment type="caution">
    <text evidence="19">The sequence shown here is derived from an EMBL/GenBank/DDBJ whole genome shotgun (WGS) entry which is preliminary data.</text>
</comment>
<evidence type="ECO:0000256" key="11">
    <source>
        <dbReference type="ARBA" id="ARBA00023049"/>
    </source>
</evidence>
<protein>
    <recommendedName>
        <fullName evidence="14">FXNA-like protease</fullName>
    </recommendedName>
</protein>
<feature type="transmembrane region" description="Helical" evidence="15">
    <location>
        <begin position="552"/>
        <end position="578"/>
    </location>
</feature>
<keyword evidence="9" id="KW-0862">Zinc</keyword>
<feature type="transmembrane region" description="Helical" evidence="15">
    <location>
        <begin position="523"/>
        <end position="540"/>
    </location>
</feature>
<evidence type="ECO:0000256" key="10">
    <source>
        <dbReference type="ARBA" id="ARBA00022989"/>
    </source>
</evidence>
<dbReference type="PANTHER" id="PTHR12147:SF22">
    <property type="entry name" value="ENDOPLASMIC RETICULUM METALLOPEPTIDASE 1"/>
    <property type="match status" value="1"/>
</dbReference>
<name>A0A8K0GK90_IGNLU</name>
<dbReference type="FunFam" id="3.40.630.10:FF:000008">
    <property type="entry name" value="Endoplasmic reticulum metallopeptidase 1"/>
    <property type="match status" value="1"/>
</dbReference>
<keyword evidence="5 15" id="KW-0812">Transmembrane</keyword>
<evidence type="ECO:0000256" key="13">
    <source>
        <dbReference type="ARBA" id="ARBA00023180"/>
    </source>
</evidence>
<keyword evidence="20" id="KW-1185">Reference proteome</keyword>
<organism evidence="19 20">
    <name type="scientific">Ignelater luminosus</name>
    <name type="common">Cucubano</name>
    <name type="synonym">Pyrophorus luminosus</name>
    <dbReference type="NCBI Taxonomy" id="2038154"/>
    <lineage>
        <taxon>Eukaryota</taxon>
        <taxon>Metazoa</taxon>
        <taxon>Ecdysozoa</taxon>
        <taxon>Arthropoda</taxon>
        <taxon>Hexapoda</taxon>
        <taxon>Insecta</taxon>
        <taxon>Pterygota</taxon>
        <taxon>Neoptera</taxon>
        <taxon>Endopterygota</taxon>
        <taxon>Coleoptera</taxon>
        <taxon>Polyphaga</taxon>
        <taxon>Elateriformia</taxon>
        <taxon>Elateroidea</taxon>
        <taxon>Elateridae</taxon>
        <taxon>Agrypninae</taxon>
        <taxon>Pyrophorini</taxon>
        <taxon>Ignelater</taxon>
    </lineage>
</organism>
<dbReference type="GO" id="GO:0005789">
    <property type="term" value="C:endoplasmic reticulum membrane"/>
    <property type="evidence" value="ECO:0007669"/>
    <property type="project" value="UniProtKB-SubCell"/>
</dbReference>
<evidence type="ECO:0000256" key="9">
    <source>
        <dbReference type="ARBA" id="ARBA00022833"/>
    </source>
</evidence>
<dbReference type="GO" id="GO:0008235">
    <property type="term" value="F:metalloexopeptidase activity"/>
    <property type="evidence" value="ECO:0007669"/>
    <property type="project" value="InterPro"/>
</dbReference>
<evidence type="ECO:0000259" key="18">
    <source>
        <dbReference type="Pfam" id="PF22249"/>
    </source>
</evidence>
<dbReference type="GO" id="GO:0046872">
    <property type="term" value="F:metal ion binding"/>
    <property type="evidence" value="ECO:0007669"/>
    <property type="project" value="UniProtKB-KW"/>
</dbReference>
<evidence type="ECO:0000256" key="4">
    <source>
        <dbReference type="ARBA" id="ARBA00022670"/>
    </source>
</evidence>
<dbReference type="CDD" id="cd03875">
    <property type="entry name" value="M28_Fxna_like"/>
    <property type="match status" value="1"/>
</dbReference>
<evidence type="ECO:0000256" key="6">
    <source>
        <dbReference type="ARBA" id="ARBA00022723"/>
    </source>
</evidence>
<keyword evidence="13" id="KW-0325">Glycoprotein</keyword>
<feature type="domain" description="Endoplasmic reticulum metallopeptidase 1-like C-terminal" evidence="17">
    <location>
        <begin position="650"/>
        <end position="878"/>
    </location>
</feature>
<keyword evidence="7" id="KW-0378">Hydrolase</keyword>
<dbReference type="EMBL" id="VTPC01001114">
    <property type="protein sequence ID" value="KAF2903089.1"/>
    <property type="molecule type" value="Genomic_DNA"/>
</dbReference>
<dbReference type="AlphaFoldDB" id="A0A8K0GK90"/>
<feature type="domain" description="Peptidase M28" evidence="16">
    <location>
        <begin position="154"/>
        <end position="346"/>
    </location>
</feature>
<evidence type="ECO:0000256" key="15">
    <source>
        <dbReference type="SAM" id="Phobius"/>
    </source>
</evidence>
<feature type="transmembrane region" description="Helical" evidence="15">
    <location>
        <begin position="384"/>
        <end position="404"/>
    </location>
</feature>
<evidence type="ECO:0000259" key="16">
    <source>
        <dbReference type="Pfam" id="PF04389"/>
    </source>
</evidence>
<evidence type="ECO:0000259" key="17">
    <source>
        <dbReference type="Pfam" id="PF22248"/>
    </source>
</evidence>
<feature type="transmembrane region" description="Helical" evidence="15">
    <location>
        <begin position="590"/>
        <end position="612"/>
    </location>
</feature>
<feature type="transmembrane region" description="Helical" evidence="15">
    <location>
        <begin position="416"/>
        <end position="438"/>
    </location>
</feature>
<dbReference type="GO" id="GO:0006508">
    <property type="term" value="P:proteolysis"/>
    <property type="evidence" value="ECO:0007669"/>
    <property type="project" value="UniProtKB-KW"/>
</dbReference>
<dbReference type="InterPro" id="IPR048024">
    <property type="entry name" value="Fxna-like_M28_dom"/>
</dbReference>
<dbReference type="Pfam" id="PF04389">
    <property type="entry name" value="Peptidase_M28"/>
    <property type="match status" value="1"/>
</dbReference>
<dbReference type="InterPro" id="IPR007484">
    <property type="entry name" value="Peptidase_M28"/>
</dbReference>
<evidence type="ECO:0000313" key="20">
    <source>
        <dbReference type="Proteomes" id="UP000801492"/>
    </source>
</evidence>
<comment type="similarity">
    <text evidence="3">Belongs to the peptidase M28 family.</text>
</comment>
<reference evidence="19" key="1">
    <citation type="submission" date="2019-08" db="EMBL/GenBank/DDBJ databases">
        <title>The genome of the North American firefly Photinus pyralis.</title>
        <authorList>
            <consortium name="Photinus pyralis genome working group"/>
            <person name="Fallon T.R."/>
            <person name="Sander Lower S.E."/>
            <person name="Weng J.-K."/>
        </authorList>
    </citation>
    <scope>NUCLEOTIDE SEQUENCE</scope>
    <source>
        <strain evidence="19">TRF0915ILg1</strain>
        <tissue evidence="19">Whole body</tissue>
    </source>
</reference>
<keyword evidence="10 15" id="KW-1133">Transmembrane helix</keyword>
<evidence type="ECO:0000256" key="5">
    <source>
        <dbReference type="ARBA" id="ARBA00022692"/>
    </source>
</evidence>
<feature type="domain" description="Endoplasmic reticulum metallopeptidase 1/1-A TM" evidence="18">
    <location>
        <begin position="421"/>
        <end position="635"/>
    </location>
</feature>
<feature type="transmembrane region" description="Helical" evidence="15">
    <location>
        <begin position="458"/>
        <end position="479"/>
    </location>
</feature>
<keyword evidence="11" id="KW-0482">Metalloprotease</keyword>
<dbReference type="InterPro" id="IPR053973">
    <property type="entry name" value="ERMP1-like_C"/>
</dbReference>
<dbReference type="Proteomes" id="UP000801492">
    <property type="component" value="Unassembled WGS sequence"/>
</dbReference>